<reference evidence="2" key="3">
    <citation type="submission" date="2023-10" db="EMBL/GenBank/DDBJ databases">
        <authorList>
            <person name="Picardeau M."/>
            <person name="Thibeaux R."/>
        </authorList>
    </citation>
    <scope>NUCLEOTIDE SEQUENCE</scope>
    <source>
        <strain evidence="2">ATI7-C-A5</strain>
    </source>
</reference>
<comment type="caution">
    <text evidence="3">The sequence shown here is derived from an EMBL/GenBank/DDBJ whole genome shotgun (WGS) entry which is preliminary data.</text>
</comment>
<evidence type="ECO:0000313" key="3">
    <source>
        <dbReference type="EMBL" id="PJZ94477.1"/>
    </source>
</evidence>
<reference evidence="2 4" key="2">
    <citation type="journal article" date="2018" name="Microb. Genom.">
        <title>Deciphering the unexplored Leptospira diversity from soils uncovers genomic evolution to virulence.</title>
        <authorList>
            <person name="Thibeaux R."/>
            <person name="Iraola G."/>
            <person name="Ferres I."/>
            <person name="Bierque E."/>
            <person name="Girault D."/>
            <person name="Soupe-Gilbert M.E."/>
            <person name="Picardeau M."/>
            <person name="Goarant C."/>
        </authorList>
    </citation>
    <scope>NUCLEOTIDE SEQUENCE [LARGE SCALE GENOMIC DNA]</scope>
    <source>
        <strain evidence="2 4">ATI7-C-A5</strain>
    </source>
</reference>
<feature type="transmembrane region" description="Helical" evidence="1">
    <location>
        <begin position="57"/>
        <end position="78"/>
    </location>
</feature>
<accession>A0A2N0BD61</accession>
<keyword evidence="1" id="KW-0812">Transmembrane</keyword>
<protein>
    <submittedName>
        <fullName evidence="2">DUF3332 family protein</fullName>
    </submittedName>
</protein>
<keyword evidence="4" id="KW-1185">Reference proteome</keyword>
<dbReference type="OrthoDB" id="9814441at2"/>
<dbReference type="Proteomes" id="UP000232122">
    <property type="component" value="Unassembled WGS sequence"/>
</dbReference>
<evidence type="ECO:0000313" key="4">
    <source>
        <dbReference type="Proteomes" id="UP000232122"/>
    </source>
</evidence>
<keyword evidence="1" id="KW-1133">Transmembrane helix</keyword>
<dbReference type="EMBL" id="NPEF02000025">
    <property type="protein sequence ID" value="MDV6237477.1"/>
    <property type="molecule type" value="Genomic_DNA"/>
</dbReference>
<evidence type="ECO:0000256" key="1">
    <source>
        <dbReference type="SAM" id="Phobius"/>
    </source>
</evidence>
<dbReference type="InterPro" id="IPR021768">
    <property type="entry name" value="DUF3332"/>
</dbReference>
<proteinExistence type="predicted"/>
<dbReference type="AlphaFoldDB" id="A0A2N0BD61"/>
<name>A0A2N0BD61_9LEPT</name>
<organism evidence="3">
    <name type="scientific">Leptospira ellisii</name>
    <dbReference type="NCBI Taxonomy" id="2023197"/>
    <lineage>
        <taxon>Bacteria</taxon>
        <taxon>Pseudomonadati</taxon>
        <taxon>Spirochaetota</taxon>
        <taxon>Spirochaetia</taxon>
        <taxon>Leptospirales</taxon>
        <taxon>Leptospiraceae</taxon>
        <taxon>Leptospira</taxon>
    </lineage>
</organism>
<sequence length="201" mass="22586">MQQNKFRKTLVALLIPMITLISFSNCFGKFAVLRKFYNANDDLNIGSGMLAKIIKTVLFYIPFGFLMLIGGLFDFFLFNLIEFWSGSNPIGLNEYDQDGKFVKTLEENGEKLTLTYSNFGSRLDLAHEKDGKTQTLTALRSEKGKFFTEKNGKLEEIVVTSETVGSKMILKMAEQGKLKSSKVIDAKTVSDLEAKFVSESL</sequence>
<reference evidence="3" key="1">
    <citation type="submission" date="2017-07" db="EMBL/GenBank/DDBJ databases">
        <title>Leptospira spp. isolated from tropical soils.</title>
        <authorList>
            <person name="Thibeaux R."/>
            <person name="Iraola G."/>
            <person name="Ferres I."/>
            <person name="Bierque E."/>
            <person name="Girault D."/>
            <person name="Soupe-Gilbert M.-E."/>
            <person name="Picardeau M."/>
            <person name="Goarant C."/>
        </authorList>
    </citation>
    <scope>NUCLEOTIDE SEQUENCE [LARGE SCALE GENOMIC DNA]</scope>
    <source>
        <strain evidence="3">ATI7-C-A5</strain>
    </source>
</reference>
<evidence type="ECO:0000313" key="2">
    <source>
        <dbReference type="EMBL" id="MDV6237477.1"/>
    </source>
</evidence>
<dbReference type="EMBL" id="NPEF01000014">
    <property type="protein sequence ID" value="PJZ94477.1"/>
    <property type="molecule type" value="Genomic_DNA"/>
</dbReference>
<dbReference type="Pfam" id="PF11810">
    <property type="entry name" value="DUF3332"/>
    <property type="match status" value="1"/>
</dbReference>
<keyword evidence="1" id="KW-0472">Membrane</keyword>
<gene>
    <name evidence="2" type="ORF">CH379_017730</name>
    <name evidence="3" type="ORF">CH379_02555</name>
</gene>
<dbReference type="RefSeq" id="WP_100764583.1">
    <property type="nucleotide sequence ID" value="NZ_NPEF02000025.1"/>
</dbReference>